<dbReference type="InterPro" id="IPR006645">
    <property type="entry name" value="NGN-like_dom"/>
</dbReference>
<dbReference type="InterPro" id="IPR008991">
    <property type="entry name" value="Translation_prot_SH3-like_sf"/>
</dbReference>
<sequence length="164" mass="18896">MKLYVLHVQSMKEEDVLKCLLNRGFRAYVPKEIRLERRGGTWHQVERIIITGYVFIEVELTAENYYSVKAIPGIIRFLGAEEPEALKENEETYIRWLSNDGKALLPSDIQIQEDNKVVVISGALKGHEGRIISVDKRQKRATIGFELMGQWKEIVLSVNVIKKL</sequence>
<dbReference type="GO" id="GO:0031564">
    <property type="term" value="P:transcription antitermination"/>
    <property type="evidence" value="ECO:0007669"/>
    <property type="project" value="UniProtKB-KW"/>
</dbReference>
<evidence type="ECO:0000313" key="9">
    <source>
        <dbReference type="EMBL" id="EYE88282.1"/>
    </source>
</evidence>
<evidence type="ECO:0000256" key="6">
    <source>
        <dbReference type="ARBA" id="ARBA00023274"/>
    </source>
</evidence>
<dbReference type="InterPro" id="IPR043425">
    <property type="entry name" value="NusG-like"/>
</dbReference>
<dbReference type="STRING" id="1403537.Q428_08765"/>
<reference evidence="9 10" key="1">
    <citation type="journal article" date="2014" name="Genome Announc.">
        <title>Draft Genome Sequence of Fervidicella metallireducens Strain AeBT, an Iron-Reducing Thermoanaerobe from the Great Artesian Basin.</title>
        <authorList>
            <person name="Patel B.K."/>
        </authorList>
    </citation>
    <scope>NUCLEOTIDE SEQUENCE [LARGE SCALE GENOMIC DNA]</scope>
    <source>
        <strain evidence="9 10">AeB</strain>
    </source>
</reference>
<dbReference type="Gene3D" id="3.30.70.940">
    <property type="entry name" value="NusG, N-terminal domain"/>
    <property type="match status" value="1"/>
</dbReference>
<keyword evidence="2" id="KW-0889">Transcription antitermination</keyword>
<protein>
    <recommendedName>
        <fullName evidence="11">KOW domain-containing protein</fullName>
    </recommendedName>
</protein>
<evidence type="ECO:0000313" key="10">
    <source>
        <dbReference type="Proteomes" id="UP000019681"/>
    </source>
</evidence>
<keyword evidence="4" id="KW-0805">Transcription regulation</keyword>
<feature type="domain" description="NusG-like N-terminal" evidence="7">
    <location>
        <begin position="1"/>
        <end position="98"/>
    </location>
</feature>
<dbReference type="InterPro" id="IPR036735">
    <property type="entry name" value="NGN_dom_sf"/>
</dbReference>
<dbReference type="EMBL" id="AZQP01000024">
    <property type="protein sequence ID" value="EYE88282.1"/>
    <property type="molecule type" value="Genomic_DNA"/>
</dbReference>
<evidence type="ECO:0000259" key="8">
    <source>
        <dbReference type="SMART" id="SM00739"/>
    </source>
</evidence>
<evidence type="ECO:0000256" key="4">
    <source>
        <dbReference type="ARBA" id="ARBA00023015"/>
    </source>
</evidence>
<evidence type="ECO:0000259" key="7">
    <source>
        <dbReference type="SMART" id="SM00738"/>
    </source>
</evidence>
<dbReference type="GO" id="GO:0005840">
    <property type="term" value="C:ribosome"/>
    <property type="evidence" value="ECO:0007669"/>
    <property type="project" value="UniProtKB-KW"/>
</dbReference>
<dbReference type="OrthoDB" id="1681764at2"/>
<evidence type="ECO:0000256" key="5">
    <source>
        <dbReference type="ARBA" id="ARBA00023163"/>
    </source>
</evidence>
<dbReference type="InterPro" id="IPR047663">
    <property type="entry name" value="Transcription_antiterm_LoaP"/>
</dbReference>
<organism evidence="9 10">
    <name type="scientific">Fervidicella metallireducens AeB</name>
    <dbReference type="NCBI Taxonomy" id="1403537"/>
    <lineage>
        <taxon>Bacteria</taxon>
        <taxon>Bacillati</taxon>
        <taxon>Bacillota</taxon>
        <taxon>Clostridia</taxon>
        <taxon>Eubacteriales</taxon>
        <taxon>Clostridiaceae</taxon>
        <taxon>Fervidicella</taxon>
    </lineage>
</organism>
<dbReference type="SUPFAM" id="SSF50104">
    <property type="entry name" value="Translation proteins SH3-like domain"/>
    <property type="match status" value="1"/>
</dbReference>
<dbReference type="InterPro" id="IPR005824">
    <property type="entry name" value="KOW"/>
</dbReference>
<dbReference type="SMART" id="SM00739">
    <property type="entry name" value="KOW"/>
    <property type="match status" value="1"/>
</dbReference>
<dbReference type="SUPFAM" id="SSF82679">
    <property type="entry name" value="N-utilization substance G protein NusG, N-terminal domain"/>
    <property type="match status" value="1"/>
</dbReference>
<keyword evidence="6" id="KW-0687">Ribonucleoprotein</keyword>
<gene>
    <name evidence="9" type="ORF">Q428_08765</name>
</gene>
<keyword evidence="3" id="KW-0689">Ribosomal protein</keyword>
<dbReference type="Proteomes" id="UP000019681">
    <property type="component" value="Unassembled WGS sequence"/>
</dbReference>
<dbReference type="InterPro" id="IPR041988">
    <property type="entry name" value="Ribosomal_uL24_KOW"/>
</dbReference>
<evidence type="ECO:0000256" key="3">
    <source>
        <dbReference type="ARBA" id="ARBA00022980"/>
    </source>
</evidence>
<dbReference type="Pfam" id="PF00467">
    <property type="entry name" value="KOW"/>
    <property type="match status" value="1"/>
</dbReference>
<dbReference type="CDD" id="cd06089">
    <property type="entry name" value="KOW_RPL26"/>
    <property type="match status" value="1"/>
</dbReference>
<evidence type="ECO:0008006" key="11">
    <source>
        <dbReference type="Google" id="ProtNLM"/>
    </source>
</evidence>
<accession>A0A017RUC5</accession>
<feature type="domain" description="KOW" evidence="8">
    <location>
        <begin position="110"/>
        <end position="137"/>
    </location>
</feature>
<comment type="similarity">
    <text evidence="1">Belongs to the universal ribosomal protein uL24 family.</text>
</comment>
<dbReference type="AlphaFoldDB" id="A0A017RUC5"/>
<dbReference type="SMART" id="SM00738">
    <property type="entry name" value="NGN"/>
    <property type="match status" value="1"/>
</dbReference>
<name>A0A017RUC5_9CLOT</name>
<evidence type="ECO:0000256" key="1">
    <source>
        <dbReference type="ARBA" id="ARBA00010618"/>
    </source>
</evidence>
<keyword evidence="10" id="KW-1185">Reference proteome</keyword>
<dbReference type="InterPro" id="IPR014722">
    <property type="entry name" value="Rib_uL2_dom2"/>
</dbReference>
<keyword evidence="5" id="KW-0804">Transcription</keyword>
<proteinExistence type="inferred from homology"/>
<dbReference type="PANTHER" id="PTHR30265:SF4">
    <property type="entry name" value="KOW MOTIF FAMILY PROTEIN, EXPRESSED"/>
    <property type="match status" value="1"/>
</dbReference>
<dbReference type="Gene3D" id="2.30.30.30">
    <property type="match status" value="1"/>
</dbReference>
<comment type="caution">
    <text evidence="9">The sequence shown here is derived from an EMBL/GenBank/DDBJ whole genome shotgun (WGS) entry which is preliminary data.</text>
</comment>
<evidence type="ECO:0000256" key="2">
    <source>
        <dbReference type="ARBA" id="ARBA00022814"/>
    </source>
</evidence>
<dbReference type="GO" id="GO:0006354">
    <property type="term" value="P:DNA-templated transcription elongation"/>
    <property type="evidence" value="ECO:0007669"/>
    <property type="project" value="InterPro"/>
</dbReference>
<dbReference type="PANTHER" id="PTHR30265">
    <property type="entry name" value="RHO-INTERACTING TRANSCRIPTION TERMINATION FACTOR NUSG"/>
    <property type="match status" value="1"/>
</dbReference>
<dbReference type="NCBIfam" id="NF033641">
    <property type="entry name" value="antiterm_LoaP"/>
    <property type="match status" value="1"/>
</dbReference>
<dbReference type="GO" id="GO:0003723">
    <property type="term" value="F:RNA binding"/>
    <property type="evidence" value="ECO:0007669"/>
    <property type="project" value="InterPro"/>
</dbReference>
<dbReference type="RefSeq" id="WP_051515061.1">
    <property type="nucleotide sequence ID" value="NZ_AZQP01000024.1"/>
</dbReference>
<dbReference type="Pfam" id="PF02357">
    <property type="entry name" value="NusG"/>
    <property type="match status" value="1"/>
</dbReference>
<dbReference type="GO" id="GO:1990904">
    <property type="term" value="C:ribonucleoprotein complex"/>
    <property type="evidence" value="ECO:0007669"/>
    <property type="project" value="UniProtKB-KW"/>
</dbReference>